<accession>A0ABS5PSS1</accession>
<dbReference type="InterPro" id="IPR020040">
    <property type="entry name" value="Ribosomal_uL6_a/b-dom"/>
</dbReference>
<dbReference type="PANTHER" id="PTHR11655">
    <property type="entry name" value="60S/50S RIBOSOMAL PROTEIN L6/L9"/>
    <property type="match status" value="1"/>
</dbReference>
<dbReference type="RefSeq" id="WP_213238075.1">
    <property type="nucleotide sequence ID" value="NZ_JAHBCL010000033.1"/>
</dbReference>
<comment type="caution">
    <text evidence="7">The sequence shown here is derived from an EMBL/GenBank/DDBJ whole genome shotgun (WGS) entry which is preliminary data.</text>
</comment>
<feature type="domain" description="Large ribosomal subunit protein uL6 alpha-beta" evidence="6">
    <location>
        <begin position="91"/>
        <end position="165"/>
    </location>
</feature>
<evidence type="ECO:0000313" key="8">
    <source>
        <dbReference type="Proteomes" id="UP000746471"/>
    </source>
</evidence>
<dbReference type="InterPro" id="IPR002358">
    <property type="entry name" value="Ribosomal_uL6_CS"/>
</dbReference>
<evidence type="ECO:0000256" key="1">
    <source>
        <dbReference type="ARBA" id="ARBA00022980"/>
    </source>
</evidence>
<dbReference type="InterPro" id="IPR036789">
    <property type="entry name" value="Ribosomal_uL6-like_a/b-dom_sf"/>
</dbReference>
<dbReference type="NCBIfam" id="TIGR03654">
    <property type="entry name" value="L6_bact"/>
    <property type="match status" value="1"/>
</dbReference>
<dbReference type="SUPFAM" id="SSF56053">
    <property type="entry name" value="Ribosomal protein L6"/>
    <property type="match status" value="2"/>
</dbReference>
<dbReference type="EMBL" id="JAHBCL010000033">
    <property type="protein sequence ID" value="MBS7528215.1"/>
    <property type="molecule type" value="Genomic_DNA"/>
</dbReference>
<sequence>MSRVGRLPITIPQGVTVSVSNTNLVTVKGPLGELSEQIDKDIKVEIDGETLTVLRPSDNKRHRALHGLSRALVNNMVVGVTKGFEKKLQIVGVGYKAAKNGKKLELSLGHSHPVVMEDPAGITTEVPTQTEIVVKGIDKQQVGNYASVIRDWRRPEPYKGKGVRYVDEYVRRKEGKTGKKK</sequence>
<protein>
    <recommendedName>
        <fullName evidence="3">Large ribosomal subunit protein uL6</fullName>
    </recommendedName>
</protein>
<gene>
    <name evidence="3 7" type="primary">rplF</name>
    <name evidence="7" type="ORF">KHM83_16120</name>
</gene>
<evidence type="ECO:0000256" key="2">
    <source>
        <dbReference type="ARBA" id="ARBA00023274"/>
    </source>
</evidence>
<dbReference type="PANTHER" id="PTHR11655:SF14">
    <property type="entry name" value="LARGE RIBOSOMAL SUBUNIT PROTEIN UL6M"/>
    <property type="match status" value="1"/>
</dbReference>
<keyword evidence="2 3" id="KW-0687">Ribonucleoprotein</keyword>
<dbReference type="Gene3D" id="3.90.930.12">
    <property type="entry name" value="Ribosomal protein L6, alpha-beta domain"/>
    <property type="match status" value="2"/>
</dbReference>
<proteinExistence type="inferred from homology"/>
<dbReference type="PIRSF" id="PIRSF002162">
    <property type="entry name" value="Ribosomal_L6"/>
    <property type="match status" value="1"/>
</dbReference>
<evidence type="ECO:0000256" key="3">
    <source>
        <dbReference type="HAMAP-Rule" id="MF_01365"/>
    </source>
</evidence>
<dbReference type="InterPro" id="IPR000702">
    <property type="entry name" value="Ribosomal_uL6-like"/>
</dbReference>
<dbReference type="HAMAP" id="MF_01365_B">
    <property type="entry name" value="Ribosomal_uL6_B"/>
    <property type="match status" value="1"/>
</dbReference>
<evidence type="ECO:0000256" key="4">
    <source>
        <dbReference type="RuleBase" id="RU003869"/>
    </source>
</evidence>
<comment type="similarity">
    <text evidence="3 4">Belongs to the universal ribosomal protein uL6 family.</text>
</comment>
<name>A0ABS5PSS1_9FIRM</name>
<keyword evidence="1 3" id="KW-0689">Ribosomal protein</keyword>
<reference evidence="7 8" key="1">
    <citation type="submission" date="2021-05" db="EMBL/GenBank/DDBJ databases">
        <title>Fusibacter ferrireducens sp. nov., an anaerobic, sulfur- and Fe-reducing bacterium isolated from the mangrove sediment.</title>
        <authorList>
            <person name="Qiu D."/>
        </authorList>
    </citation>
    <scope>NUCLEOTIDE SEQUENCE [LARGE SCALE GENOMIC DNA]</scope>
    <source>
        <strain evidence="7 8">DSM 12116</strain>
    </source>
</reference>
<keyword evidence="3 5" id="KW-0699">rRNA-binding</keyword>
<dbReference type="PRINTS" id="PR00059">
    <property type="entry name" value="RIBOSOMALL6"/>
</dbReference>
<dbReference type="GO" id="GO:0005840">
    <property type="term" value="C:ribosome"/>
    <property type="evidence" value="ECO:0007669"/>
    <property type="project" value="UniProtKB-KW"/>
</dbReference>
<comment type="function">
    <text evidence="3 5">This protein binds to the 23S rRNA, and is important in its secondary structure. It is located near the subunit interface in the base of the L7/L12 stalk, and near the tRNA binding site of the peptidyltransferase center.</text>
</comment>
<feature type="domain" description="Large ribosomal subunit protein uL6 alpha-beta" evidence="6">
    <location>
        <begin position="11"/>
        <end position="83"/>
    </location>
</feature>
<evidence type="ECO:0000313" key="7">
    <source>
        <dbReference type="EMBL" id="MBS7528215.1"/>
    </source>
</evidence>
<keyword evidence="3 5" id="KW-0694">RNA-binding</keyword>
<comment type="subunit">
    <text evidence="3">Part of the 50S ribosomal subunit.</text>
</comment>
<dbReference type="Proteomes" id="UP000746471">
    <property type="component" value="Unassembled WGS sequence"/>
</dbReference>
<dbReference type="PROSITE" id="PS00525">
    <property type="entry name" value="RIBOSOMAL_L6_1"/>
    <property type="match status" value="1"/>
</dbReference>
<keyword evidence="8" id="KW-1185">Reference proteome</keyword>
<dbReference type="InterPro" id="IPR019906">
    <property type="entry name" value="Ribosomal_uL6_bac-type"/>
</dbReference>
<organism evidence="7 8">
    <name type="scientific">Fusibacter paucivorans</name>
    <dbReference type="NCBI Taxonomy" id="76009"/>
    <lineage>
        <taxon>Bacteria</taxon>
        <taxon>Bacillati</taxon>
        <taxon>Bacillota</taxon>
        <taxon>Clostridia</taxon>
        <taxon>Eubacteriales</taxon>
        <taxon>Eubacteriales Family XII. Incertae Sedis</taxon>
        <taxon>Fusibacter</taxon>
    </lineage>
</organism>
<evidence type="ECO:0000259" key="6">
    <source>
        <dbReference type="Pfam" id="PF00347"/>
    </source>
</evidence>
<evidence type="ECO:0000256" key="5">
    <source>
        <dbReference type="RuleBase" id="RU003870"/>
    </source>
</evidence>
<dbReference type="Pfam" id="PF00347">
    <property type="entry name" value="Ribosomal_L6"/>
    <property type="match status" value="2"/>
</dbReference>